<reference evidence="2 3" key="2">
    <citation type="submission" date="2024-03" db="EMBL/GenBank/DDBJ databases">
        <title>The Genome Sequence of Enterococcus sp. DIV1094.</title>
        <authorList>
            <consortium name="The Broad Institute Genomics Platform"/>
            <consortium name="The Broad Institute Microbial Omics Core"/>
            <consortium name="The Broad Institute Genomic Center for Infectious Diseases"/>
            <person name="Earl A."/>
            <person name="Manson A."/>
            <person name="Gilmore M."/>
            <person name="Schwartman J."/>
            <person name="Shea T."/>
            <person name="Abouelleil A."/>
            <person name="Cao P."/>
            <person name="Chapman S."/>
            <person name="Cusick C."/>
            <person name="Young S."/>
            <person name="Neafsey D."/>
            <person name="Nusbaum C."/>
            <person name="Birren B."/>
        </authorList>
    </citation>
    <scope>NUCLEOTIDE SEQUENCE [LARGE SCALE GENOMIC DNA]</scope>
    <source>
        <strain evidence="2 3">DIV1094</strain>
    </source>
</reference>
<evidence type="ECO:0000256" key="1">
    <source>
        <dbReference type="SAM" id="MobiDB-lite"/>
    </source>
</evidence>
<keyword evidence="3" id="KW-1185">Reference proteome</keyword>
<feature type="compositionally biased region" description="Basic and acidic residues" evidence="1">
    <location>
        <begin position="34"/>
        <end position="51"/>
    </location>
</feature>
<gene>
    <name evidence="2" type="ORF">DOK79_002256</name>
</gene>
<evidence type="ECO:0000313" key="2">
    <source>
        <dbReference type="EMBL" id="WYJ80673.1"/>
    </source>
</evidence>
<protein>
    <submittedName>
        <fullName evidence="2">Uncharacterized protein</fullName>
    </submittedName>
</protein>
<reference evidence="2 3" key="1">
    <citation type="submission" date="2021-03" db="EMBL/GenBank/DDBJ databases">
        <authorList>
            <person name="Gilmore M.S."/>
            <person name="Schwartzman J."/>
            <person name="Van Tyne D."/>
            <person name="Martin M."/>
            <person name="Earl A.M."/>
            <person name="Manson A.L."/>
            <person name="Straub T."/>
            <person name="Salamzade R."/>
            <person name="Saavedra J."/>
            <person name="Lebreton F."/>
            <person name="Prichula J."/>
            <person name="Schaufler K."/>
            <person name="Gaca A."/>
            <person name="Sgardioli B."/>
            <person name="Wagenaar J."/>
            <person name="Strong T."/>
        </authorList>
    </citation>
    <scope>NUCLEOTIDE SEQUENCE [LARGE SCALE GENOMIC DNA]</scope>
    <source>
        <strain evidence="2 3">DIV1094</strain>
    </source>
</reference>
<dbReference type="RefSeq" id="WP_206856420.1">
    <property type="nucleotide sequence ID" value="NZ_CP147250.1"/>
</dbReference>
<organism evidence="2 3">
    <name type="scientific">Candidatus Enterococcus mangumiae</name>
    <dbReference type="NCBI Taxonomy" id="2230878"/>
    <lineage>
        <taxon>Bacteria</taxon>
        <taxon>Bacillati</taxon>
        <taxon>Bacillota</taxon>
        <taxon>Bacilli</taxon>
        <taxon>Lactobacillales</taxon>
        <taxon>Enterococcaceae</taxon>
        <taxon>Enterococcus</taxon>
    </lineage>
</organism>
<sequence>MVDLEDLLNELRKTLEKWNVQTVGIAMQEKLTAEKKETDKTHKKAVEEAEKAFSSSRGQLEDSVKGGFAKRVIEVFDEQEKELKVFE</sequence>
<dbReference type="Proteomes" id="UP000664360">
    <property type="component" value="Chromosome"/>
</dbReference>
<feature type="region of interest" description="Disordered" evidence="1">
    <location>
        <begin position="34"/>
        <end position="58"/>
    </location>
</feature>
<name>A0ABZ2SYG9_9ENTE</name>
<accession>A0ABZ2SYG9</accession>
<dbReference type="EMBL" id="CP147250">
    <property type="protein sequence ID" value="WYJ80673.1"/>
    <property type="molecule type" value="Genomic_DNA"/>
</dbReference>
<evidence type="ECO:0000313" key="3">
    <source>
        <dbReference type="Proteomes" id="UP000664360"/>
    </source>
</evidence>
<proteinExistence type="predicted"/>